<keyword evidence="1" id="KW-1133">Transmembrane helix</keyword>
<gene>
    <name evidence="2" type="ORF">ANE_LOCUS27156</name>
</gene>
<dbReference type="Pfam" id="PF03140">
    <property type="entry name" value="DUF247"/>
    <property type="match status" value="1"/>
</dbReference>
<dbReference type="PANTHER" id="PTHR31170">
    <property type="entry name" value="BNAC04G53230D PROTEIN"/>
    <property type="match status" value="1"/>
</dbReference>
<keyword evidence="1" id="KW-0812">Transmembrane</keyword>
<sequence length="229" mass="26353">MNSSKEDKFHHRNSRIQESLDLLSLLHSNRNEIVDHSLHVEFKRGRLVMSSFRADEASDSILRNVIAYEQCHAGLTPFTSNYIHFINFLITTDRDVEVLTDAGVLQNGMGRSSLVVEMVKNLKVGVDVADTSQYQVIATRLSAHYSSRRKRCWATLSRVNFSDLWTGTAACVAVFSYFGLWLGRWILSSKLTKASSNYIRSNRQKLVSNSSFWILYFRKRRTIVFFNTK</sequence>
<dbReference type="AlphaFoldDB" id="A0A565CT03"/>
<accession>A0A565CT03</accession>
<protein>
    <submittedName>
        <fullName evidence="2">Uncharacterized protein</fullName>
    </submittedName>
</protein>
<dbReference type="OrthoDB" id="1082606at2759"/>
<dbReference type="InterPro" id="IPR004158">
    <property type="entry name" value="DUF247_pln"/>
</dbReference>
<comment type="caution">
    <text evidence="2">The sequence shown here is derived from an EMBL/GenBank/DDBJ whole genome shotgun (WGS) entry which is preliminary data.</text>
</comment>
<name>A0A565CT03_9BRAS</name>
<organism evidence="2 3">
    <name type="scientific">Arabis nemorensis</name>
    <dbReference type="NCBI Taxonomy" id="586526"/>
    <lineage>
        <taxon>Eukaryota</taxon>
        <taxon>Viridiplantae</taxon>
        <taxon>Streptophyta</taxon>
        <taxon>Embryophyta</taxon>
        <taxon>Tracheophyta</taxon>
        <taxon>Spermatophyta</taxon>
        <taxon>Magnoliopsida</taxon>
        <taxon>eudicotyledons</taxon>
        <taxon>Gunneridae</taxon>
        <taxon>Pentapetalae</taxon>
        <taxon>rosids</taxon>
        <taxon>malvids</taxon>
        <taxon>Brassicales</taxon>
        <taxon>Brassicaceae</taxon>
        <taxon>Arabideae</taxon>
        <taxon>Arabis</taxon>
    </lineage>
</organism>
<proteinExistence type="predicted"/>
<keyword evidence="1" id="KW-0472">Membrane</keyword>
<dbReference type="PANTHER" id="PTHR31170:SF9">
    <property type="entry name" value="PROTEIN, PUTATIVE (DUF247)-RELATED"/>
    <property type="match status" value="1"/>
</dbReference>
<dbReference type="Proteomes" id="UP000489600">
    <property type="component" value="Unassembled WGS sequence"/>
</dbReference>
<evidence type="ECO:0000313" key="2">
    <source>
        <dbReference type="EMBL" id="VVB16712.1"/>
    </source>
</evidence>
<evidence type="ECO:0000256" key="1">
    <source>
        <dbReference type="SAM" id="Phobius"/>
    </source>
</evidence>
<feature type="transmembrane region" description="Helical" evidence="1">
    <location>
        <begin position="164"/>
        <end position="187"/>
    </location>
</feature>
<reference evidence="2" key="1">
    <citation type="submission" date="2019-07" db="EMBL/GenBank/DDBJ databases">
        <authorList>
            <person name="Dittberner H."/>
        </authorList>
    </citation>
    <scope>NUCLEOTIDE SEQUENCE [LARGE SCALE GENOMIC DNA]</scope>
</reference>
<evidence type="ECO:0000313" key="3">
    <source>
        <dbReference type="Proteomes" id="UP000489600"/>
    </source>
</evidence>
<keyword evidence="3" id="KW-1185">Reference proteome</keyword>
<dbReference type="EMBL" id="CABITT030000008">
    <property type="protein sequence ID" value="VVB16712.1"/>
    <property type="molecule type" value="Genomic_DNA"/>
</dbReference>